<evidence type="ECO:0000313" key="2">
    <source>
        <dbReference type="EMBL" id="SBS07033.1"/>
    </source>
</evidence>
<gene>
    <name evidence="2" type="primary">SI:CH73-353P21.4</name>
</gene>
<sequence length="33" mass="3508">LGTRLSSISSWMSPSLMPSSCIKNLPGAEGRFP</sequence>
<dbReference type="EMBL" id="HAEH01018013">
    <property type="protein sequence ID" value="SBS07033.1"/>
    <property type="molecule type" value="Transcribed_RNA"/>
</dbReference>
<organism evidence="2">
    <name type="scientific">Nothobranchius rachovii</name>
    <name type="common">bluefin notho</name>
    <dbReference type="NCBI Taxonomy" id="451742"/>
    <lineage>
        <taxon>Eukaryota</taxon>
        <taxon>Metazoa</taxon>
        <taxon>Chordata</taxon>
        <taxon>Craniata</taxon>
        <taxon>Vertebrata</taxon>
        <taxon>Euteleostomi</taxon>
        <taxon>Actinopterygii</taxon>
        <taxon>Neopterygii</taxon>
        <taxon>Teleostei</taxon>
        <taxon>Neoteleostei</taxon>
        <taxon>Acanthomorphata</taxon>
        <taxon>Ovalentaria</taxon>
        <taxon>Atherinomorphae</taxon>
        <taxon>Cyprinodontiformes</taxon>
        <taxon>Nothobranchiidae</taxon>
        <taxon>Nothobranchius</taxon>
    </lineage>
</organism>
<feature type="region of interest" description="Disordered" evidence="1">
    <location>
        <begin position="1"/>
        <end position="33"/>
    </location>
</feature>
<protein>
    <submittedName>
        <fullName evidence="2">Si:ch73-353p21.4</fullName>
    </submittedName>
</protein>
<dbReference type="AlphaFoldDB" id="A0A1A8RNS8"/>
<name>A0A1A8RNS8_9TELE</name>
<accession>A0A1A8RNS8</accession>
<proteinExistence type="predicted"/>
<feature type="compositionally biased region" description="Low complexity" evidence="1">
    <location>
        <begin position="1"/>
        <end position="20"/>
    </location>
</feature>
<evidence type="ECO:0000256" key="1">
    <source>
        <dbReference type="SAM" id="MobiDB-lite"/>
    </source>
</evidence>
<feature type="non-terminal residue" evidence="2">
    <location>
        <position position="1"/>
    </location>
</feature>
<reference evidence="2" key="2">
    <citation type="submission" date="2016-06" db="EMBL/GenBank/DDBJ databases">
        <title>The genome of a short-lived fish provides insights into sex chromosome evolution and the genetic control of aging.</title>
        <authorList>
            <person name="Reichwald K."/>
            <person name="Felder M."/>
            <person name="Petzold A."/>
            <person name="Koch P."/>
            <person name="Groth M."/>
            <person name="Platzer M."/>
        </authorList>
    </citation>
    <scope>NUCLEOTIDE SEQUENCE</scope>
    <source>
        <tissue evidence="2">Brain</tissue>
    </source>
</reference>
<reference evidence="2" key="1">
    <citation type="submission" date="2016-05" db="EMBL/GenBank/DDBJ databases">
        <authorList>
            <person name="Lavstsen T."/>
            <person name="Jespersen J.S."/>
        </authorList>
    </citation>
    <scope>NUCLEOTIDE SEQUENCE</scope>
    <source>
        <tissue evidence="2">Brain</tissue>
    </source>
</reference>